<dbReference type="InterPro" id="IPR040256">
    <property type="entry name" value="At4g02000-like"/>
</dbReference>
<keyword evidence="1" id="KW-0863">Zinc-finger</keyword>
<proteinExistence type="predicted"/>
<comment type="caution">
    <text evidence="3">The sequence shown here is derived from an EMBL/GenBank/DDBJ whole genome shotgun (WGS) entry which is preliminary data.</text>
</comment>
<evidence type="ECO:0000313" key="3">
    <source>
        <dbReference type="EMBL" id="MBA0823561.1"/>
    </source>
</evidence>
<dbReference type="AlphaFoldDB" id="A0A7J9IN82"/>
<evidence type="ECO:0000256" key="1">
    <source>
        <dbReference type="PROSITE-ProRule" id="PRU00047"/>
    </source>
</evidence>
<keyword evidence="1" id="KW-0479">Metal-binding</keyword>
<feature type="domain" description="CCHC-type" evidence="2">
    <location>
        <begin position="88"/>
        <end position="102"/>
    </location>
</feature>
<protein>
    <recommendedName>
        <fullName evidence="2">CCHC-type domain-containing protein</fullName>
    </recommendedName>
</protein>
<dbReference type="Proteomes" id="UP000593575">
    <property type="component" value="Unassembled WGS sequence"/>
</dbReference>
<dbReference type="PANTHER" id="PTHR31286:SF173">
    <property type="entry name" value="DUF4283 DOMAIN-CONTAINING PROTEIN"/>
    <property type="match status" value="1"/>
</dbReference>
<dbReference type="InterPro" id="IPR001878">
    <property type="entry name" value="Znf_CCHC"/>
</dbReference>
<dbReference type="PANTHER" id="PTHR31286">
    <property type="entry name" value="GLYCINE-RICH CELL WALL STRUCTURAL PROTEIN 1.8-LIKE"/>
    <property type="match status" value="1"/>
</dbReference>
<gene>
    <name evidence="3" type="ORF">Goarm_020286</name>
</gene>
<evidence type="ECO:0000259" key="2">
    <source>
        <dbReference type="PROSITE" id="PS50158"/>
    </source>
</evidence>
<dbReference type="GO" id="GO:0008270">
    <property type="term" value="F:zinc ion binding"/>
    <property type="evidence" value="ECO:0007669"/>
    <property type="project" value="UniProtKB-KW"/>
</dbReference>
<dbReference type="PROSITE" id="PS50158">
    <property type="entry name" value="ZF_CCHC"/>
    <property type="match status" value="1"/>
</dbReference>
<name>A0A7J9IN82_9ROSI</name>
<sequence>MSRRLREGSYSRTMDRFGLISHSATVDAGETGGLISKVAKHDFQTNTGARGKFIRMAVFFDMGNPLISKIFVDGKLQKVEFGSLPTFCFTCGKSSHVQESCPVAGLKLVDGVAASSSLMLIRINNGGSSLMESSGPNLEKSKFSHASLEENQDLENRGFKSLNINGSTGNNEQGSVVNFNPMFKGVMEPLGHPVKDSLNPTKHSIVSFKDNEGLKNSKSLGKVISVEIDKGIPSLKGRAHKSQMRLKRRKCFEMRIIIEKVVKLELRPDIVDLLETRVSGDKANSIIASIGFQCSHQVESHPQFVLILISENSLVKPISMAFVYGSPD</sequence>
<dbReference type="EMBL" id="JABFAE010000002">
    <property type="protein sequence ID" value="MBA0823561.1"/>
    <property type="molecule type" value="Genomic_DNA"/>
</dbReference>
<accession>A0A7J9IN82</accession>
<keyword evidence="4" id="KW-1185">Reference proteome</keyword>
<evidence type="ECO:0000313" key="4">
    <source>
        <dbReference type="Proteomes" id="UP000593575"/>
    </source>
</evidence>
<organism evidence="3 4">
    <name type="scientific">Gossypium armourianum</name>
    <dbReference type="NCBI Taxonomy" id="34283"/>
    <lineage>
        <taxon>Eukaryota</taxon>
        <taxon>Viridiplantae</taxon>
        <taxon>Streptophyta</taxon>
        <taxon>Embryophyta</taxon>
        <taxon>Tracheophyta</taxon>
        <taxon>Spermatophyta</taxon>
        <taxon>Magnoliopsida</taxon>
        <taxon>eudicotyledons</taxon>
        <taxon>Gunneridae</taxon>
        <taxon>Pentapetalae</taxon>
        <taxon>rosids</taxon>
        <taxon>malvids</taxon>
        <taxon>Malvales</taxon>
        <taxon>Malvaceae</taxon>
        <taxon>Malvoideae</taxon>
        <taxon>Gossypium</taxon>
    </lineage>
</organism>
<keyword evidence="1" id="KW-0862">Zinc</keyword>
<dbReference type="GO" id="GO:0003676">
    <property type="term" value="F:nucleic acid binding"/>
    <property type="evidence" value="ECO:0007669"/>
    <property type="project" value="InterPro"/>
</dbReference>
<reference evidence="3 4" key="1">
    <citation type="journal article" date="2019" name="Genome Biol. Evol.">
        <title>Insights into the evolution of the New World diploid cottons (Gossypium, subgenus Houzingenia) based on genome sequencing.</title>
        <authorList>
            <person name="Grover C.E."/>
            <person name="Arick M.A. 2nd"/>
            <person name="Thrash A."/>
            <person name="Conover J.L."/>
            <person name="Sanders W.S."/>
            <person name="Peterson D.G."/>
            <person name="Frelichowski J.E."/>
            <person name="Scheffler J.A."/>
            <person name="Scheffler B.E."/>
            <person name="Wendel J.F."/>
        </authorList>
    </citation>
    <scope>NUCLEOTIDE SEQUENCE [LARGE SCALE GENOMIC DNA]</scope>
    <source>
        <strain evidence="3">6</strain>
        <tissue evidence="3">Leaf</tissue>
    </source>
</reference>
<feature type="non-terminal residue" evidence="3">
    <location>
        <position position="328"/>
    </location>
</feature>